<feature type="region of interest" description="Disordered" evidence="1">
    <location>
        <begin position="497"/>
        <end position="517"/>
    </location>
</feature>
<comment type="caution">
    <text evidence="2">The sequence shown here is derived from an EMBL/GenBank/DDBJ whole genome shotgun (WGS) entry which is preliminary data.</text>
</comment>
<dbReference type="Proteomes" id="UP000265618">
    <property type="component" value="Unassembled WGS sequence"/>
</dbReference>
<evidence type="ECO:0000313" key="2">
    <source>
        <dbReference type="EMBL" id="GCA62641.1"/>
    </source>
</evidence>
<accession>A0A391NL01</accession>
<feature type="compositionally biased region" description="Low complexity" evidence="1">
    <location>
        <begin position="326"/>
        <end position="335"/>
    </location>
</feature>
<feature type="non-terminal residue" evidence="2">
    <location>
        <position position="1"/>
    </location>
</feature>
<reference evidence="2 3" key="1">
    <citation type="journal article" date="2018" name="PLoS ONE">
        <title>The draft genome of Kipferlia bialata reveals reductive genome evolution in fornicate parasites.</title>
        <authorList>
            <person name="Tanifuji G."/>
            <person name="Takabayashi S."/>
            <person name="Kume K."/>
            <person name="Takagi M."/>
            <person name="Nakayama T."/>
            <person name="Kamikawa R."/>
            <person name="Inagaki Y."/>
            <person name="Hashimoto T."/>
        </authorList>
    </citation>
    <scope>NUCLEOTIDE SEQUENCE [LARGE SCALE GENOMIC DNA]</scope>
    <source>
        <strain evidence="2">NY0173</strain>
    </source>
</reference>
<dbReference type="EMBL" id="BDIP01001066">
    <property type="protein sequence ID" value="GCA62641.1"/>
    <property type="molecule type" value="Genomic_DNA"/>
</dbReference>
<feature type="compositionally biased region" description="Basic and acidic residues" evidence="1">
    <location>
        <begin position="431"/>
        <end position="450"/>
    </location>
</feature>
<protein>
    <submittedName>
        <fullName evidence="2">Uncharacterized protein</fullName>
    </submittedName>
</protein>
<keyword evidence="3" id="KW-1185">Reference proteome</keyword>
<feature type="compositionally biased region" description="Basic and acidic residues" evidence="1">
    <location>
        <begin position="39"/>
        <end position="49"/>
    </location>
</feature>
<feature type="compositionally biased region" description="Polar residues" evidence="1">
    <location>
        <begin position="306"/>
        <end position="317"/>
    </location>
</feature>
<dbReference type="AlphaFoldDB" id="A0A391NL01"/>
<proteinExistence type="predicted"/>
<evidence type="ECO:0000256" key="1">
    <source>
        <dbReference type="SAM" id="MobiDB-lite"/>
    </source>
</evidence>
<name>A0A391NL01_9EUKA</name>
<feature type="region of interest" description="Disordered" evidence="1">
    <location>
        <begin position="431"/>
        <end position="462"/>
    </location>
</feature>
<evidence type="ECO:0000313" key="3">
    <source>
        <dbReference type="Proteomes" id="UP000265618"/>
    </source>
</evidence>
<feature type="region of interest" description="Disordered" evidence="1">
    <location>
        <begin position="306"/>
        <end position="337"/>
    </location>
</feature>
<sequence>EQASQLERQNRHLNEVLTRLRHQAEAREREETEDGGDPAAEREREKEREDNEALLLRSCLSEAGASAGDDIAQTLSDFALPCLEAAGLGQFETRLLHRYVSMRRGEGSVSGLRVWLARTLRSSLSVTDGKVGVAAGASLVPTVAVSAGCLLLMTAVHIRVAGYKAELLRTGSPPPTAATVSLQTGAQAIAAFVTESRRGVSSSSLLETVAPYRTLFGRSPLLSLPASTDDAVKLLKGCCAALGEACTACASVPQTQTLASEALLAVSLCVHLAGAGPVLTAQVQGLTGPAIPALCHTVASLPVQTETATPSPLVSTEASPTDDVDVAPAPTDDSACVPLSEEGRLHIRQAMGAEGEGATPPAPIPSLASYLAPALAGLSALLSKGAETEAALAESLAETERVRLEVTRKSKQLQDSEAKCQRALQLVDISREKEREREKDKEATGGEAKKERPKPKPLAAGGVSQLDLFQGMGPLRHGRSRVVKGIKGRVALLARAVPTQAPASKQGRPPQGASASHTIRQGLASLTFGPADTGCFNMLSQLAGLRPSLTTNAHMAIQ</sequence>
<gene>
    <name evidence="2" type="ORF">KIPB_004816</name>
</gene>
<feature type="region of interest" description="Disordered" evidence="1">
    <location>
        <begin position="1"/>
        <end position="49"/>
    </location>
</feature>
<organism evidence="2 3">
    <name type="scientific">Kipferlia bialata</name>
    <dbReference type="NCBI Taxonomy" id="797122"/>
    <lineage>
        <taxon>Eukaryota</taxon>
        <taxon>Metamonada</taxon>
        <taxon>Carpediemonas-like organisms</taxon>
        <taxon>Kipferlia</taxon>
    </lineage>
</organism>